<evidence type="ECO:0000313" key="9">
    <source>
        <dbReference type="EMBL" id="VDD87794.1"/>
    </source>
</evidence>
<keyword evidence="3" id="KW-0547">Nucleotide-binding</keyword>
<gene>
    <name evidence="9" type="ORF">EVEC_LOCUS2937</name>
</gene>
<dbReference type="STRING" id="51028.A0A0N4V008"/>
<evidence type="ECO:0000256" key="2">
    <source>
        <dbReference type="ARBA" id="ARBA00022598"/>
    </source>
</evidence>
<dbReference type="GO" id="GO:0005524">
    <property type="term" value="F:ATP binding"/>
    <property type="evidence" value="ECO:0007669"/>
    <property type="project" value="UniProtKB-KW"/>
</dbReference>
<dbReference type="EC" id="6.2.1.3" evidence="7"/>
<sequence>MTALPLIPDDPSSPWRQQMTDVENSTDMLLKCKTVPEIWDYALKKFANLPCVGTRRFKGSIKETQPDGRIFEKLALGDYEWRTYSEVDDRIEAVVKGYIHEKNLRLHCWHAAKVIAQAAKALEDKCSIKNLIYFSHSDPEAVVKIPKRFSELKIQCLPFEKLMELGNESDHLSNITQTEVPKPDDTAMIMYTSGTTAAPKGVVLLQKNLATAVNAHAERLQLNSQETYIGFLPLAHIFEICAEIIAFARGSRVGYSSSLTLFDGAPGLQNGQRGDCAVLQPTIFGATPAIYNRILHYINGCVEKLPPWKKELFKVVYKYLNERFDQGYDDIYLARIMFVGFRKILGGKVKLLVAGGAPMNQDTQRSIKMCFACPFLQGYGATETGGCGAINLKFKILPFIVNSLRFDEIGPPEILLDVMLREWIDGGYSPKNKIPQGELCIGGDNVTAGYLDNEELTKEAFFDLYGKRWFATGDIAEFRPDGSIVIIDRKKDLIKLAQGEYVSLGKVETYIGAIPSVENVCVCGNSRKDYVVAIIVPKKEYINAFAKSVKKLKCNFLNICLGKLNKMEIPRKLYLCADVWTPVGGLVTAAFKIKRKCIEEKFKEEINTMYKD</sequence>
<dbReference type="Gene3D" id="3.40.50.12780">
    <property type="entry name" value="N-terminal domain of ligase-like"/>
    <property type="match status" value="1"/>
</dbReference>
<dbReference type="InterPro" id="IPR000873">
    <property type="entry name" value="AMP-dep_synth/lig_dom"/>
</dbReference>
<evidence type="ECO:0000313" key="10">
    <source>
        <dbReference type="Proteomes" id="UP000274131"/>
    </source>
</evidence>
<reference evidence="9 10" key="2">
    <citation type="submission" date="2018-10" db="EMBL/GenBank/DDBJ databases">
        <authorList>
            <consortium name="Pathogen Informatics"/>
        </authorList>
    </citation>
    <scope>NUCLEOTIDE SEQUENCE [LARGE SCALE GENOMIC DNA]</scope>
</reference>
<dbReference type="AlphaFoldDB" id="A0A0N4V008"/>
<dbReference type="EMBL" id="UXUI01007476">
    <property type="protein sequence ID" value="VDD87794.1"/>
    <property type="molecule type" value="Genomic_DNA"/>
</dbReference>
<dbReference type="GO" id="GO:0030182">
    <property type="term" value="P:neuron differentiation"/>
    <property type="evidence" value="ECO:0007669"/>
    <property type="project" value="TreeGrafter"/>
</dbReference>
<keyword evidence="10" id="KW-1185">Reference proteome</keyword>
<dbReference type="OrthoDB" id="1700726at2759"/>
<dbReference type="Proteomes" id="UP000274131">
    <property type="component" value="Unassembled WGS sequence"/>
</dbReference>
<dbReference type="GO" id="GO:0005783">
    <property type="term" value="C:endoplasmic reticulum"/>
    <property type="evidence" value="ECO:0007669"/>
    <property type="project" value="TreeGrafter"/>
</dbReference>
<feature type="domain" description="AMP-dependent synthetase/ligase" evidence="8">
    <location>
        <begin position="151"/>
        <end position="451"/>
    </location>
</feature>
<dbReference type="GO" id="GO:0035336">
    <property type="term" value="P:long-chain fatty-acyl-CoA metabolic process"/>
    <property type="evidence" value="ECO:0007669"/>
    <property type="project" value="TreeGrafter"/>
</dbReference>
<comment type="catalytic activity">
    <reaction evidence="6">
        <text>a long-chain fatty acid + ATP + CoA = a long-chain fatty acyl-CoA + AMP + diphosphate</text>
        <dbReference type="Rhea" id="RHEA:15421"/>
        <dbReference type="ChEBI" id="CHEBI:30616"/>
        <dbReference type="ChEBI" id="CHEBI:33019"/>
        <dbReference type="ChEBI" id="CHEBI:57287"/>
        <dbReference type="ChEBI" id="CHEBI:57560"/>
        <dbReference type="ChEBI" id="CHEBI:83139"/>
        <dbReference type="ChEBI" id="CHEBI:456215"/>
        <dbReference type="EC" id="6.2.1.3"/>
    </reaction>
    <physiologicalReaction direction="left-to-right" evidence="6">
        <dbReference type="Rhea" id="RHEA:15422"/>
    </physiologicalReaction>
</comment>
<organism evidence="11">
    <name type="scientific">Enterobius vermicularis</name>
    <name type="common">Human pinworm</name>
    <dbReference type="NCBI Taxonomy" id="51028"/>
    <lineage>
        <taxon>Eukaryota</taxon>
        <taxon>Metazoa</taxon>
        <taxon>Ecdysozoa</taxon>
        <taxon>Nematoda</taxon>
        <taxon>Chromadorea</taxon>
        <taxon>Rhabditida</taxon>
        <taxon>Spirurina</taxon>
        <taxon>Oxyuridomorpha</taxon>
        <taxon>Oxyuroidea</taxon>
        <taxon>Oxyuridae</taxon>
        <taxon>Enterobius</taxon>
    </lineage>
</organism>
<evidence type="ECO:0000256" key="1">
    <source>
        <dbReference type="ARBA" id="ARBA00006432"/>
    </source>
</evidence>
<keyword evidence="5" id="KW-0067">ATP-binding</keyword>
<evidence type="ECO:0000256" key="5">
    <source>
        <dbReference type="ARBA" id="ARBA00022840"/>
    </source>
</evidence>
<evidence type="ECO:0000256" key="3">
    <source>
        <dbReference type="ARBA" id="ARBA00022741"/>
    </source>
</evidence>
<keyword evidence="4" id="KW-0276">Fatty acid metabolism</keyword>
<dbReference type="PANTHER" id="PTHR43272:SF83">
    <property type="entry name" value="ACYL-COA SYNTHETASE LONG-CHAIN, ISOFORM J"/>
    <property type="match status" value="1"/>
</dbReference>
<evidence type="ECO:0000256" key="7">
    <source>
        <dbReference type="ARBA" id="ARBA00026121"/>
    </source>
</evidence>
<dbReference type="InterPro" id="IPR045851">
    <property type="entry name" value="AMP-bd_C_sf"/>
</dbReference>
<evidence type="ECO:0000259" key="8">
    <source>
        <dbReference type="Pfam" id="PF00501"/>
    </source>
</evidence>
<name>A0A0N4V008_ENTVE</name>
<comment type="similarity">
    <text evidence="1">Belongs to the ATP-dependent AMP-binding enzyme family.</text>
</comment>
<keyword evidence="4" id="KW-0443">Lipid metabolism</keyword>
<dbReference type="SUPFAM" id="SSF56801">
    <property type="entry name" value="Acetyl-CoA synthetase-like"/>
    <property type="match status" value="1"/>
</dbReference>
<evidence type="ECO:0000256" key="4">
    <source>
        <dbReference type="ARBA" id="ARBA00022832"/>
    </source>
</evidence>
<evidence type="ECO:0000313" key="11">
    <source>
        <dbReference type="WBParaSite" id="EVEC_0000322901-mRNA-1"/>
    </source>
</evidence>
<protein>
    <recommendedName>
        <fullName evidence="7">long-chain-fatty-acid--CoA ligase</fullName>
        <ecNumber evidence="7">6.2.1.3</ecNumber>
    </recommendedName>
</protein>
<reference evidence="11" key="1">
    <citation type="submission" date="2017-02" db="UniProtKB">
        <authorList>
            <consortium name="WormBaseParasite"/>
        </authorList>
    </citation>
    <scope>IDENTIFICATION</scope>
</reference>
<dbReference type="GO" id="GO:0004467">
    <property type="term" value="F:long-chain fatty acid-CoA ligase activity"/>
    <property type="evidence" value="ECO:0007669"/>
    <property type="project" value="UniProtKB-EC"/>
</dbReference>
<dbReference type="GO" id="GO:0005886">
    <property type="term" value="C:plasma membrane"/>
    <property type="evidence" value="ECO:0007669"/>
    <property type="project" value="TreeGrafter"/>
</dbReference>
<dbReference type="PANTHER" id="PTHR43272">
    <property type="entry name" value="LONG-CHAIN-FATTY-ACID--COA LIGASE"/>
    <property type="match status" value="1"/>
</dbReference>
<dbReference type="Pfam" id="PF00501">
    <property type="entry name" value="AMP-binding"/>
    <property type="match status" value="1"/>
</dbReference>
<dbReference type="InterPro" id="IPR042099">
    <property type="entry name" value="ANL_N_sf"/>
</dbReference>
<evidence type="ECO:0000256" key="6">
    <source>
        <dbReference type="ARBA" id="ARBA00024484"/>
    </source>
</evidence>
<dbReference type="WBParaSite" id="EVEC_0000322901-mRNA-1">
    <property type="protein sequence ID" value="EVEC_0000322901-mRNA-1"/>
    <property type="gene ID" value="EVEC_0000322901"/>
</dbReference>
<accession>A0A0N4V008</accession>
<keyword evidence="2" id="KW-0436">Ligase</keyword>
<dbReference type="Gene3D" id="3.30.300.30">
    <property type="match status" value="1"/>
</dbReference>
<dbReference type="GO" id="GO:0005811">
    <property type="term" value="C:lipid droplet"/>
    <property type="evidence" value="ECO:0007669"/>
    <property type="project" value="TreeGrafter"/>
</dbReference>
<proteinExistence type="inferred from homology"/>